<dbReference type="Proteomes" id="UP000772618">
    <property type="component" value="Unassembled WGS sequence"/>
</dbReference>
<name>A0ABS5VT60_9BACT</name>
<comment type="caution">
    <text evidence="3">The sequence shown here is derived from an EMBL/GenBank/DDBJ whole genome shotgun (WGS) entry which is preliminary data.</text>
</comment>
<keyword evidence="4" id="KW-1185">Reference proteome</keyword>
<keyword evidence="1" id="KW-0732">Signal</keyword>
<proteinExistence type="predicted"/>
<feature type="domain" description="Endonuclease/exonuclease/phosphatase" evidence="2">
    <location>
        <begin position="35"/>
        <end position="258"/>
    </location>
</feature>
<accession>A0ABS5VT60</accession>
<feature type="chain" id="PRO_5047369304" evidence="1">
    <location>
        <begin position="21"/>
        <end position="267"/>
    </location>
</feature>
<dbReference type="GO" id="GO:0004519">
    <property type="term" value="F:endonuclease activity"/>
    <property type="evidence" value="ECO:0007669"/>
    <property type="project" value="UniProtKB-KW"/>
</dbReference>
<feature type="signal peptide" evidence="1">
    <location>
        <begin position="1"/>
        <end position="20"/>
    </location>
</feature>
<dbReference type="RefSeq" id="WP_254154580.1">
    <property type="nucleotide sequence ID" value="NZ_JAHESD010000035.1"/>
</dbReference>
<dbReference type="InterPro" id="IPR005135">
    <property type="entry name" value="Endo/exonuclease/phosphatase"/>
</dbReference>
<sequence length="267" mass="29792">MISTFIPSFFLWLVTACSSAENQSPQPKNPPLNIMTYNIHHGNPPSREKGFIDLSAIAQTIRKSGAHLVALQELDSVTIRSGKTFQLKILADMLGMHYYFGKAISYEGGAYGVGILSKYPITQASTTLLPKTEGFKGEDRALALVKVTLPGNRQVYFGSTHLDVSLEENRLLQCSEIVSVAEHLDAPVIVGGDFNSTDEKAPMQELLKYFNDASTLKAPTIPVVKPTRRIDYIVYSHKDDFEVLKEEVMTDDNYGSDHLAFWVRLRY</sequence>
<dbReference type="PANTHER" id="PTHR14859">
    <property type="entry name" value="CALCOFLUOR WHITE HYPERSENSITIVE PROTEIN PRECURSOR"/>
    <property type="match status" value="1"/>
</dbReference>
<protein>
    <submittedName>
        <fullName evidence="3">Endonuclease/exonuclease/phosphatase family protein</fullName>
    </submittedName>
</protein>
<dbReference type="InterPro" id="IPR036691">
    <property type="entry name" value="Endo/exonu/phosph_ase_sf"/>
</dbReference>
<organism evidence="3 4">
    <name type="scientific">Chryseosolibacter indicus</name>
    <dbReference type="NCBI Taxonomy" id="2782351"/>
    <lineage>
        <taxon>Bacteria</taxon>
        <taxon>Pseudomonadati</taxon>
        <taxon>Bacteroidota</taxon>
        <taxon>Cytophagia</taxon>
        <taxon>Cytophagales</taxon>
        <taxon>Chryseotaleaceae</taxon>
        <taxon>Chryseosolibacter</taxon>
    </lineage>
</organism>
<keyword evidence="3" id="KW-0378">Hydrolase</keyword>
<dbReference type="Pfam" id="PF03372">
    <property type="entry name" value="Exo_endo_phos"/>
    <property type="match status" value="1"/>
</dbReference>
<dbReference type="PANTHER" id="PTHR14859:SF15">
    <property type="entry name" value="ENDONUCLEASE_EXONUCLEASE_PHOSPHATASE DOMAIN-CONTAINING PROTEIN"/>
    <property type="match status" value="1"/>
</dbReference>
<keyword evidence="3" id="KW-0540">Nuclease</keyword>
<dbReference type="Gene3D" id="3.60.10.10">
    <property type="entry name" value="Endonuclease/exonuclease/phosphatase"/>
    <property type="match status" value="1"/>
</dbReference>
<dbReference type="SUPFAM" id="SSF56219">
    <property type="entry name" value="DNase I-like"/>
    <property type="match status" value="1"/>
</dbReference>
<evidence type="ECO:0000313" key="4">
    <source>
        <dbReference type="Proteomes" id="UP000772618"/>
    </source>
</evidence>
<evidence type="ECO:0000313" key="3">
    <source>
        <dbReference type="EMBL" id="MBT1704623.1"/>
    </source>
</evidence>
<evidence type="ECO:0000256" key="1">
    <source>
        <dbReference type="SAM" id="SignalP"/>
    </source>
</evidence>
<gene>
    <name evidence="3" type="ORF">KK060_15120</name>
</gene>
<reference evidence="3 4" key="1">
    <citation type="submission" date="2021-05" db="EMBL/GenBank/DDBJ databases">
        <title>A Polyphasic approach of four new species of the genus Ohtaekwangia: Ohtaekwangia histidinii sp. nov., Ohtaekwangia cretensis sp. nov., Ohtaekwangia indiensis sp. nov., Ohtaekwangia reichenbachii sp. nov. from diverse environment.</title>
        <authorList>
            <person name="Octaviana S."/>
        </authorList>
    </citation>
    <scope>NUCLEOTIDE SEQUENCE [LARGE SCALE GENOMIC DNA]</scope>
    <source>
        <strain evidence="3 4">PWU20</strain>
    </source>
</reference>
<dbReference type="EMBL" id="JAHESD010000035">
    <property type="protein sequence ID" value="MBT1704623.1"/>
    <property type="molecule type" value="Genomic_DNA"/>
</dbReference>
<dbReference type="InterPro" id="IPR051916">
    <property type="entry name" value="GPI-anchor_lipid_remodeler"/>
</dbReference>
<keyword evidence="3" id="KW-0255">Endonuclease</keyword>
<evidence type="ECO:0000259" key="2">
    <source>
        <dbReference type="Pfam" id="PF03372"/>
    </source>
</evidence>